<keyword evidence="2" id="KW-1185">Reference proteome</keyword>
<organism evidence="1 2">
    <name type="scientific">Niallia endozanthoxylica</name>
    <dbReference type="NCBI Taxonomy" id="2036016"/>
    <lineage>
        <taxon>Bacteria</taxon>
        <taxon>Bacillati</taxon>
        <taxon>Bacillota</taxon>
        <taxon>Bacilli</taxon>
        <taxon>Bacillales</taxon>
        <taxon>Bacillaceae</taxon>
        <taxon>Niallia</taxon>
    </lineage>
</organism>
<sequence length="80" mass="9150">MNQCQKNGLYHIEAQVGEQIYHGVAYVRPDSAETSIFEVQVVLPLKKSKDLIIKLKWLNQVTDAERIKPSKLAARASYMF</sequence>
<dbReference type="RefSeq" id="WP_150442156.1">
    <property type="nucleotide sequence ID" value="NZ_VYKL01000038.1"/>
</dbReference>
<name>A0A5J5H893_9BACI</name>
<dbReference type="Proteomes" id="UP000326671">
    <property type="component" value="Unassembled WGS sequence"/>
</dbReference>
<gene>
    <name evidence="1" type="ORF">F4V44_21995</name>
</gene>
<reference evidence="1 2" key="1">
    <citation type="submission" date="2019-09" db="EMBL/GenBank/DDBJ databases">
        <title>Whole genome sequences of isolates from the Mars Exploration Rovers.</title>
        <authorList>
            <person name="Seuylemezian A."/>
            <person name="Vaishampayan P."/>
        </authorList>
    </citation>
    <scope>NUCLEOTIDE SEQUENCE [LARGE SCALE GENOMIC DNA]</scope>
    <source>
        <strain evidence="1 2">MER_TA_151</strain>
    </source>
</reference>
<evidence type="ECO:0000313" key="2">
    <source>
        <dbReference type="Proteomes" id="UP000326671"/>
    </source>
</evidence>
<comment type="caution">
    <text evidence="1">The sequence shown here is derived from an EMBL/GenBank/DDBJ whole genome shotgun (WGS) entry which is preliminary data.</text>
</comment>
<proteinExistence type="predicted"/>
<accession>A0A5J5H893</accession>
<protein>
    <submittedName>
        <fullName evidence="1">Uncharacterized protein</fullName>
    </submittedName>
</protein>
<dbReference type="AlphaFoldDB" id="A0A5J5H893"/>
<dbReference type="EMBL" id="VYKL01000038">
    <property type="protein sequence ID" value="KAA9016477.1"/>
    <property type="molecule type" value="Genomic_DNA"/>
</dbReference>
<evidence type="ECO:0000313" key="1">
    <source>
        <dbReference type="EMBL" id="KAA9016477.1"/>
    </source>
</evidence>